<dbReference type="PROSITE" id="PS00769">
    <property type="entry name" value="TRANSTHYRETIN_2"/>
    <property type="match status" value="1"/>
</dbReference>
<keyword evidence="6 8" id="KW-0378">Hydrolase</keyword>
<evidence type="ECO:0000313" key="11">
    <source>
        <dbReference type="EMBL" id="OFJ49047.1"/>
    </source>
</evidence>
<accession>A0A1E8PSL5</accession>
<feature type="chain" id="PRO_5009214670" description="5-hydroxyisourate hydrolase" evidence="9">
    <location>
        <begin position="23"/>
        <end position="136"/>
    </location>
</feature>
<dbReference type="Gene3D" id="2.60.40.180">
    <property type="entry name" value="Transthyretin/hydroxyisourate hydrolase domain"/>
    <property type="match status" value="1"/>
</dbReference>
<dbReference type="PANTHER" id="PTHR10395">
    <property type="entry name" value="URICASE AND TRANSTHYRETIN-RELATED"/>
    <property type="match status" value="1"/>
</dbReference>
<dbReference type="NCBIfam" id="TIGR02962">
    <property type="entry name" value="hdxy_isourate"/>
    <property type="match status" value="1"/>
</dbReference>
<evidence type="ECO:0000259" key="10">
    <source>
        <dbReference type="SMART" id="SM00095"/>
    </source>
</evidence>
<feature type="signal peptide" evidence="9">
    <location>
        <begin position="1"/>
        <end position="22"/>
    </location>
</feature>
<dbReference type="EMBL" id="MAQB02000001">
    <property type="protein sequence ID" value="OFJ49047.1"/>
    <property type="molecule type" value="Genomic_DNA"/>
</dbReference>
<dbReference type="InterPro" id="IPR000895">
    <property type="entry name" value="Transthyretin/HIU_hydrolase"/>
</dbReference>
<dbReference type="Proteomes" id="UP000092634">
    <property type="component" value="Unassembled WGS sequence"/>
</dbReference>
<keyword evidence="9" id="KW-0732">Signal</keyword>
<dbReference type="InterPro" id="IPR023419">
    <property type="entry name" value="Transthyretin_CS"/>
</dbReference>
<feature type="domain" description="Transthyretin/hydroxyisourate hydrolase" evidence="10">
    <location>
        <begin position="22"/>
        <end position="136"/>
    </location>
</feature>
<evidence type="ECO:0000256" key="9">
    <source>
        <dbReference type="SAM" id="SignalP"/>
    </source>
</evidence>
<evidence type="ECO:0000313" key="12">
    <source>
        <dbReference type="Proteomes" id="UP000092634"/>
    </source>
</evidence>
<comment type="subunit">
    <text evidence="4 8">Homotetramer.</text>
</comment>
<dbReference type="InterPro" id="IPR036817">
    <property type="entry name" value="Transthyretin/HIU_hydrolase_sf"/>
</dbReference>
<feature type="binding site" evidence="7">
    <location>
        <position position="133"/>
    </location>
    <ligand>
        <name>substrate</name>
    </ligand>
</feature>
<sequence length="136" mass="15005">MTYLKKITAALAFASLSGMAMAAANPLSVHILDLQSGQPTQGVTVTLEQKQGDGWKPLSSGVTNTQGRIAAMYPENSAMQAGDYRIVFKTGEHYARLKQETFFPEIPVQFHVEKTDQHYHIPLLLSPFGFSTYRGN</sequence>
<comment type="catalytic activity">
    <reaction evidence="1 8">
        <text>5-hydroxyisourate + H2O = 5-hydroxy-2-oxo-4-ureido-2,5-dihydro-1H-imidazole-5-carboxylate + H(+)</text>
        <dbReference type="Rhea" id="RHEA:23736"/>
        <dbReference type="ChEBI" id="CHEBI:15377"/>
        <dbReference type="ChEBI" id="CHEBI:15378"/>
        <dbReference type="ChEBI" id="CHEBI:18072"/>
        <dbReference type="ChEBI" id="CHEBI:58639"/>
        <dbReference type="EC" id="3.5.2.17"/>
    </reaction>
</comment>
<dbReference type="InterPro" id="IPR014306">
    <property type="entry name" value="Hydroxyisourate_hydrolase"/>
</dbReference>
<evidence type="ECO:0000256" key="4">
    <source>
        <dbReference type="ARBA" id="ARBA00011881"/>
    </source>
</evidence>
<proteinExistence type="inferred from homology"/>
<comment type="caution">
    <text evidence="11">The sequence shown here is derived from an EMBL/GenBank/DDBJ whole genome shotgun (WGS) entry which is preliminary data.</text>
</comment>
<dbReference type="InterPro" id="IPR023416">
    <property type="entry name" value="Transthyretin/HIU_hydrolase_d"/>
</dbReference>
<reference evidence="11 12" key="1">
    <citation type="submission" date="2016-10" db="EMBL/GenBank/DDBJ databases">
        <title>Updated version of Genome Assembly of Janthinobacterium lividum ERGS5:01.</title>
        <authorList>
            <person name="Kumar R."/>
            <person name="Acharya V."/>
            <person name="Singh D."/>
        </authorList>
    </citation>
    <scope>NUCLEOTIDE SEQUENCE [LARGE SCALE GENOMIC DNA]</scope>
    <source>
        <strain evidence="11 12">ERGS5:01</strain>
    </source>
</reference>
<evidence type="ECO:0000256" key="1">
    <source>
        <dbReference type="ARBA" id="ARBA00001043"/>
    </source>
</evidence>
<comment type="function">
    <text evidence="2">Catalyzes the hydrolysis of 5-hydroxyisourate (HIU) to 2-oxo-4-hydroxy-4-carboxy-5-ureidoimidazoline (OHCU).</text>
</comment>
<name>A0A1E8PSL5_9BURK</name>
<evidence type="ECO:0000256" key="6">
    <source>
        <dbReference type="ARBA" id="ARBA00022801"/>
    </source>
</evidence>
<dbReference type="AlphaFoldDB" id="A0A1E8PSL5"/>
<dbReference type="EC" id="3.5.2.17" evidence="8"/>
<dbReference type="SUPFAM" id="SSF49472">
    <property type="entry name" value="Transthyretin (synonym: prealbumin)"/>
    <property type="match status" value="1"/>
</dbReference>
<dbReference type="SMART" id="SM00095">
    <property type="entry name" value="TR_THY"/>
    <property type="match status" value="1"/>
</dbReference>
<dbReference type="CDD" id="cd05822">
    <property type="entry name" value="TLP_HIUase"/>
    <property type="match status" value="1"/>
</dbReference>
<feature type="binding site" evidence="7">
    <location>
        <position position="30"/>
    </location>
    <ligand>
        <name>substrate</name>
    </ligand>
</feature>
<feature type="binding site" evidence="7">
    <location>
        <position position="68"/>
    </location>
    <ligand>
        <name>substrate</name>
    </ligand>
</feature>
<organism evidence="11 12">
    <name type="scientific">Janthinobacterium lividum</name>
    <dbReference type="NCBI Taxonomy" id="29581"/>
    <lineage>
        <taxon>Bacteria</taxon>
        <taxon>Pseudomonadati</taxon>
        <taxon>Pseudomonadota</taxon>
        <taxon>Betaproteobacteria</taxon>
        <taxon>Burkholderiales</taxon>
        <taxon>Oxalobacteraceae</taxon>
        <taxon>Janthinobacterium</taxon>
    </lineage>
</organism>
<dbReference type="Pfam" id="PF00576">
    <property type="entry name" value="Transthyretin"/>
    <property type="match status" value="1"/>
</dbReference>
<dbReference type="GO" id="GO:0006144">
    <property type="term" value="P:purine nucleobase metabolic process"/>
    <property type="evidence" value="ECO:0007669"/>
    <property type="project" value="UniProtKB-KW"/>
</dbReference>
<evidence type="ECO:0000256" key="3">
    <source>
        <dbReference type="ARBA" id="ARBA00009850"/>
    </source>
</evidence>
<gene>
    <name evidence="11" type="ORF">BA896_009250</name>
</gene>
<dbReference type="PANTHER" id="PTHR10395:SF7">
    <property type="entry name" value="5-HYDROXYISOURATE HYDROLASE"/>
    <property type="match status" value="1"/>
</dbReference>
<evidence type="ECO:0000256" key="5">
    <source>
        <dbReference type="ARBA" id="ARBA00022631"/>
    </source>
</evidence>
<dbReference type="GO" id="GO:0033971">
    <property type="term" value="F:hydroxyisourate hydrolase activity"/>
    <property type="evidence" value="ECO:0007669"/>
    <property type="project" value="UniProtKB-EC"/>
</dbReference>
<dbReference type="PRINTS" id="PR00189">
    <property type="entry name" value="TRNSTHYRETIN"/>
</dbReference>
<evidence type="ECO:0000256" key="7">
    <source>
        <dbReference type="PIRSR" id="PIRSR600895-51"/>
    </source>
</evidence>
<evidence type="ECO:0000256" key="2">
    <source>
        <dbReference type="ARBA" id="ARBA00002704"/>
    </source>
</evidence>
<keyword evidence="5 8" id="KW-0659">Purine metabolism</keyword>
<comment type="similarity">
    <text evidence="3 8">Belongs to the transthyretin family. 5-hydroxyisourate hydrolase subfamily.</text>
</comment>
<protein>
    <recommendedName>
        <fullName evidence="8">5-hydroxyisourate hydrolase</fullName>
        <shortName evidence="8">HIU hydrolase</shortName>
        <shortName evidence="8">HIUHase</shortName>
        <ecNumber evidence="8">3.5.2.17</ecNumber>
    </recommendedName>
</protein>
<evidence type="ECO:0000256" key="8">
    <source>
        <dbReference type="RuleBase" id="RU361270"/>
    </source>
</evidence>